<dbReference type="Proteomes" id="UP000678499">
    <property type="component" value="Unassembled WGS sequence"/>
</dbReference>
<keyword evidence="14" id="KW-0999">Mitochondrion inner membrane</keyword>
<evidence type="ECO:0000256" key="13">
    <source>
        <dbReference type="ARBA" id="ARBA00022781"/>
    </source>
</evidence>
<dbReference type="GO" id="GO:0005524">
    <property type="term" value="F:ATP binding"/>
    <property type="evidence" value="ECO:0007669"/>
    <property type="project" value="UniProtKB-KW"/>
</dbReference>
<keyword evidence="8" id="KW-0138">CF(0)</keyword>
<dbReference type="GO" id="GO:0015078">
    <property type="term" value="F:proton transmembrane transporter activity"/>
    <property type="evidence" value="ECO:0007669"/>
    <property type="project" value="InterPro"/>
</dbReference>
<keyword evidence="17" id="KW-0406">Ion transport</keyword>
<dbReference type="PROSITE" id="PS00584">
    <property type="entry name" value="PFKB_KINASES_2"/>
    <property type="match status" value="1"/>
</dbReference>
<evidence type="ECO:0000256" key="17">
    <source>
        <dbReference type="ARBA" id="ARBA00023065"/>
    </source>
</evidence>
<name>A0A7R9BJ51_9CRUS</name>
<dbReference type="FunFam" id="3.40.1190.20:FF:000076">
    <property type="entry name" value="Adenosine kinase"/>
    <property type="match status" value="1"/>
</dbReference>
<proteinExistence type="inferred from homology"/>
<dbReference type="PANTHER" id="PTHR45769">
    <property type="entry name" value="ADENOSINE KINASE"/>
    <property type="match status" value="1"/>
</dbReference>
<comment type="similarity">
    <text evidence="5">Belongs to the carbohydrate kinase PfkB family.</text>
</comment>
<dbReference type="GO" id="GO:0004001">
    <property type="term" value="F:adenosine kinase activity"/>
    <property type="evidence" value="ECO:0007669"/>
    <property type="project" value="UniProtKB-EC"/>
</dbReference>
<evidence type="ECO:0000256" key="10">
    <source>
        <dbReference type="ARBA" id="ARBA00022726"/>
    </source>
</evidence>
<evidence type="ECO:0000256" key="16">
    <source>
        <dbReference type="ARBA" id="ARBA00022842"/>
    </source>
</evidence>
<comment type="catalytic activity">
    <reaction evidence="20">
        <text>adenosine + ATP = AMP + ADP + H(+)</text>
        <dbReference type="Rhea" id="RHEA:20824"/>
        <dbReference type="ChEBI" id="CHEBI:15378"/>
        <dbReference type="ChEBI" id="CHEBI:16335"/>
        <dbReference type="ChEBI" id="CHEBI:30616"/>
        <dbReference type="ChEBI" id="CHEBI:456215"/>
        <dbReference type="ChEBI" id="CHEBI:456216"/>
        <dbReference type="EC" id="2.7.1.20"/>
    </reaction>
</comment>
<feature type="active site" description="Proton acceptor" evidence="22">
    <location>
        <position position="415"/>
    </location>
</feature>
<dbReference type="EMBL" id="CAJPEX010000418">
    <property type="protein sequence ID" value="CAG0915597.1"/>
    <property type="molecule type" value="Genomic_DNA"/>
</dbReference>
<evidence type="ECO:0000259" key="23">
    <source>
        <dbReference type="Pfam" id="PF00294"/>
    </source>
</evidence>
<sequence>MLRAAINSAKPTVMHFASRNMRMAVPACQAQVDPIQKIFVDKIKEYASKSKSAKDGLVDADNDALKGLHQEIDRVNKTFGFKEAAEVEKLPTFNFSEPAIENPAKFGVRLSVLVPRMTLRAGLLLGMGNPLLDISVECDKAFLEKYGMKANDAILAEEKHLSMYDEMKRMDGVQFTAGGATQNSMRICQWMSGMRRVASFMGCVGTDENSTVLAEKMSADGVFVRYQKTSEQPTGTCAVVVTDQGKSRSLCANLGAANCFTVDHLDVDEHWKLVENADFFYIAGFFLTVSTESILKVSEHALKSGKTFCMNLAAPFISQFYRDRLLSVFPRIDILFGNETEFETFAEEEKLGTTDRIEIGKKLSQYPKDDAARKRLVVITQGELPVICVQGDEVTIFDVPHIPEEQIVDTNGAGDSFVGGFLSKYIIGKPLEDCVNAGIWAAHQIIARPGLTFPEKCAVEKSIGNFIVDVRRVGMDSRVSKKGDEYWSHAGSFENMFANLEEIDPWEDPGQVLGGYAHGSIEAEISANARSGDVRTSAFQGARSMASEPEQEKISKLMSELKLVNRKYQDRFAPMPTETVRAIMMGRPYSLECYKTFADKTSLLDEALYSGDGNAILAAVLHIKKTMKRTLLVKALQRRPVAAQHLLHHMKQRAENMEVLTLCNALGRKEDASMFQYALAVEQDPSQRIKALKSIVKDSSLSEHDTAIVNDHISLLERVQLPVDAADRSGNSRAVLDSDKTLVGSSLQESVYYCTFYHWGVSENHLACPGSLKKLFQMSDRQFHWPVLRALANRKQWNQIIETFIVKKTLLRSARLKGDIPAKEFLAILRSAEAPATMIDVVLSVSPVGES</sequence>
<comment type="similarity">
    <text evidence="4">Belongs to the eukaryotic ATPase subunit F6 family.</text>
</comment>
<dbReference type="GO" id="GO:0044209">
    <property type="term" value="P:AMP salvage"/>
    <property type="evidence" value="ECO:0007669"/>
    <property type="project" value="UniProtKB-UniPathway"/>
</dbReference>
<evidence type="ECO:0000256" key="11">
    <source>
        <dbReference type="ARBA" id="ARBA00022741"/>
    </source>
</evidence>
<feature type="domain" description="Carbohydrate kinase PfkB" evidence="23">
    <location>
        <begin position="142"/>
        <end position="454"/>
    </location>
</feature>
<evidence type="ECO:0000256" key="2">
    <source>
        <dbReference type="ARBA" id="ARBA00004273"/>
    </source>
</evidence>
<gene>
    <name evidence="24" type="ORF">NMOB1V02_LOCUS3241</name>
</gene>
<dbReference type="PANTHER" id="PTHR45769:SF3">
    <property type="entry name" value="ADENOSINE KINASE"/>
    <property type="match status" value="1"/>
</dbReference>
<dbReference type="InterPro" id="IPR011611">
    <property type="entry name" value="PfkB_dom"/>
</dbReference>
<evidence type="ECO:0000256" key="14">
    <source>
        <dbReference type="ARBA" id="ARBA00022792"/>
    </source>
</evidence>
<dbReference type="SUPFAM" id="SSF111357">
    <property type="entry name" value="Mitochondrial ATP synthase coupling factor 6"/>
    <property type="match status" value="1"/>
</dbReference>
<evidence type="ECO:0000256" key="22">
    <source>
        <dbReference type="PIRSR" id="PIRSR601805-1"/>
    </source>
</evidence>
<dbReference type="UniPathway" id="UPA00588">
    <property type="reaction ID" value="UER00659"/>
</dbReference>
<evidence type="ECO:0000256" key="9">
    <source>
        <dbReference type="ARBA" id="ARBA00022679"/>
    </source>
</evidence>
<evidence type="ECO:0000256" key="12">
    <source>
        <dbReference type="ARBA" id="ARBA00022777"/>
    </source>
</evidence>
<dbReference type="GO" id="GO:0015986">
    <property type="term" value="P:proton motive force-driven ATP synthesis"/>
    <property type="evidence" value="ECO:0007669"/>
    <property type="project" value="InterPro"/>
</dbReference>
<keyword evidence="9" id="KW-0808">Transferase</keyword>
<keyword evidence="11" id="KW-0547">Nucleotide-binding</keyword>
<evidence type="ECO:0000256" key="19">
    <source>
        <dbReference type="ARBA" id="ARBA00023136"/>
    </source>
</evidence>
<dbReference type="EMBL" id="OA882455">
    <property type="protein sequence ID" value="CAD7275445.1"/>
    <property type="molecule type" value="Genomic_DNA"/>
</dbReference>
<keyword evidence="18" id="KW-0496">Mitochondrion</keyword>
<dbReference type="Gene3D" id="1.10.150.780">
    <property type="entry name" value="Vps16, C-terminal region"/>
    <property type="match status" value="1"/>
</dbReference>
<keyword evidence="19" id="KW-0472">Membrane</keyword>
<keyword evidence="15" id="KW-0067">ATP-binding</keyword>
<evidence type="ECO:0000256" key="15">
    <source>
        <dbReference type="ARBA" id="ARBA00022840"/>
    </source>
</evidence>
<dbReference type="Gene3D" id="3.30.1110.10">
    <property type="match status" value="1"/>
</dbReference>
<evidence type="ECO:0000256" key="3">
    <source>
        <dbReference type="ARBA" id="ARBA00004801"/>
    </source>
</evidence>
<keyword evidence="10" id="KW-0660">Purine salvage</keyword>
<keyword evidence="25" id="KW-1185">Reference proteome</keyword>
<dbReference type="PRINTS" id="PR00989">
    <property type="entry name" value="ADENOKINASE"/>
</dbReference>
<reference evidence="24" key="1">
    <citation type="submission" date="2020-11" db="EMBL/GenBank/DDBJ databases">
        <authorList>
            <person name="Tran Van P."/>
        </authorList>
    </citation>
    <scope>NUCLEOTIDE SEQUENCE</scope>
</reference>
<dbReference type="Gene3D" id="3.40.1190.20">
    <property type="match status" value="1"/>
</dbReference>
<dbReference type="InterPro" id="IPR036204">
    <property type="entry name" value="ATP_synth_f6_sf_mt"/>
</dbReference>
<dbReference type="GO" id="GO:0005743">
    <property type="term" value="C:mitochondrial inner membrane"/>
    <property type="evidence" value="ECO:0007669"/>
    <property type="project" value="UniProtKB-SubCell"/>
</dbReference>
<dbReference type="InterPro" id="IPR029056">
    <property type="entry name" value="Ribokinase-like"/>
</dbReference>
<accession>A0A7R9BJ51</accession>
<evidence type="ECO:0000256" key="20">
    <source>
        <dbReference type="ARBA" id="ARBA00051362"/>
    </source>
</evidence>
<dbReference type="AlphaFoldDB" id="A0A7R9BJ51"/>
<comment type="subcellular location">
    <subcellularLocation>
        <location evidence="2">Mitochondrion inner membrane</location>
    </subcellularLocation>
</comment>
<evidence type="ECO:0000256" key="5">
    <source>
        <dbReference type="ARBA" id="ARBA00010688"/>
    </source>
</evidence>
<evidence type="ECO:0000256" key="7">
    <source>
        <dbReference type="ARBA" id="ARBA00022448"/>
    </source>
</evidence>
<keyword evidence="12" id="KW-0418">Kinase</keyword>
<keyword evidence="13" id="KW-0375">Hydrogen ion transport</keyword>
<dbReference type="InterPro" id="IPR001805">
    <property type="entry name" value="Adenokinase"/>
</dbReference>
<evidence type="ECO:0000256" key="21">
    <source>
        <dbReference type="ARBA" id="ARBA00068771"/>
    </source>
</evidence>
<dbReference type="InterPro" id="IPR008387">
    <property type="entry name" value="ATP_synth_f6_mt"/>
</dbReference>
<dbReference type="Pfam" id="PF05511">
    <property type="entry name" value="ATP-synt_F6"/>
    <property type="match status" value="1"/>
</dbReference>
<evidence type="ECO:0000256" key="8">
    <source>
        <dbReference type="ARBA" id="ARBA00022547"/>
    </source>
</evidence>
<dbReference type="InterPro" id="IPR002173">
    <property type="entry name" value="Carboh/pur_kinase_PfkB_CS"/>
</dbReference>
<dbReference type="Pfam" id="PF00294">
    <property type="entry name" value="PfkB"/>
    <property type="match status" value="1"/>
</dbReference>
<dbReference type="SUPFAM" id="SSF53613">
    <property type="entry name" value="Ribokinase-like"/>
    <property type="match status" value="1"/>
</dbReference>
<evidence type="ECO:0000256" key="1">
    <source>
        <dbReference type="ARBA" id="ARBA00001946"/>
    </source>
</evidence>
<dbReference type="OrthoDB" id="432447at2759"/>
<dbReference type="GO" id="GO:0045259">
    <property type="term" value="C:proton-transporting ATP synthase complex"/>
    <property type="evidence" value="ECO:0007669"/>
    <property type="project" value="UniProtKB-KW"/>
</dbReference>
<dbReference type="GO" id="GO:0005829">
    <property type="term" value="C:cytosol"/>
    <property type="evidence" value="ECO:0007669"/>
    <property type="project" value="TreeGrafter"/>
</dbReference>
<evidence type="ECO:0000256" key="18">
    <source>
        <dbReference type="ARBA" id="ARBA00023128"/>
    </source>
</evidence>
<evidence type="ECO:0000256" key="4">
    <source>
        <dbReference type="ARBA" id="ARBA00007346"/>
    </source>
</evidence>
<dbReference type="InterPro" id="IPR038132">
    <property type="entry name" value="Vps16_C_sf"/>
</dbReference>
<keyword evidence="16" id="KW-0460">Magnesium</keyword>
<keyword evidence="7" id="KW-0813">Transport</keyword>
<evidence type="ECO:0000313" key="25">
    <source>
        <dbReference type="Proteomes" id="UP000678499"/>
    </source>
</evidence>
<protein>
    <recommendedName>
        <fullName evidence="21">Adenosine kinase</fullName>
        <ecNumber evidence="6">2.7.1.20</ecNumber>
    </recommendedName>
</protein>
<dbReference type="CDD" id="cd01168">
    <property type="entry name" value="adenosine_kinase"/>
    <property type="match status" value="1"/>
</dbReference>
<dbReference type="FunFam" id="1.10.246.110:FF:000001">
    <property type="entry name" value="ATP synthase-coupling factor 6, mitochondrial"/>
    <property type="match status" value="1"/>
</dbReference>
<dbReference type="GO" id="GO:0006166">
    <property type="term" value="P:purine ribonucleoside salvage"/>
    <property type="evidence" value="ECO:0007669"/>
    <property type="project" value="UniProtKB-KW"/>
</dbReference>
<evidence type="ECO:0000313" key="24">
    <source>
        <dbReference type="EMBL" id="CAD7275445.1"/>
    </source>
</evidence>
<dbReference type="Gene3D" id="1.10.246.110">
    <property type="entry name" value="Mitochondrial ATP synthase-coupling factor 6"/>
    <property type="match status" value="1"/>
</dbReference>
<comment type="pathway">
    <text evidence="3">Purine metabolism; AMP biosynthesis via salvage pathway; AMP from adenosine: step 1/1.</text>
</comment>
<dbReference type="GO" id="GO:0006144">
    <property type="term" value="P:purine nucleobase metabolic process"/>
    <property type="evidence" value="ECO:0007669"/>
    <property type="project" value="TreeGrafter"/>
</dbReference>
<comment type="cofactor">
    <cofactor evidence="1">
        <name>Mg(2+)</name>
        <dbReference type="ChEBI" id="CHEBI:18420"/>
    </cofactor>
</comment>
<dbReference type="GO" id="GO:0005634">
    <property type="term" value="C:nucleus"/>
    <property type="evidence" value="ECO:0007669"/>
    <property type="project" value="TreeGrafter"/>
</dbReference>
<evidence type="ECO:0000256" key="6">
    <source>
        <dbReference type="ARBA" id="ARBA00012119"/>
    </source>
</evidence>
<dbReference type="EC" id="2.7.1.20" evidence="6"/>
<organism evidence="24">
    <name type="scientific">Notodromas monacha</name>
    <dbReference type="NCBI Taxonomy" id="399045"/>
    <lineage>
        <taxon>Eukaryota</taxon>
        <taxon>Metazoa</taxon>
        <taxon>Ecdysozoa</taxon>
        <taxon>Arthropoda</taxon>
        <taxon>Crustacea</taxon>
        <taxon>Oligostraca</taxon>
        <taxon>Ostracoda</taxon>
        <taxon>Podocopa</taxon>
        <taxon>Podocopida</taxon>
        <taxon>Cypridocopina</taxon>
        <taxon>Cypridoidea</taxon>
        <taxon>Cyprididae</taxon>
        <taxon>Notodromas</taxon>
    </lineage>
</organism>